<accession>A0A7W6NJF7</accession>
<name>A0A7W6NJF7_9HYPH</name>
<dbReference type="EMBL" id="JACIEZ010000001">
    <property type="protein sequence ID" value="MBB4063683.1"/>
    <property type="molecule type" value="Genomic_DNA"/>
</dbReference>
<comment type="caution">
    <text evidence="1">The sequence shown here is derived from an EMBL/GenBank/DDBJ whole genome shotgun (WGS) entry which is preliminary data.</text>
</comment>
<evidence type="ECO:0000313" key="1">
    <source>
        <dbReference type="EMBL" id="MBB4063683.1"/>
    </source>
</evidence>
<sequence>MFTISVKRKNPGAVQKLARALTGPRQVKVGFPAGAADGDVINRAVWNEFGTRGGASGGGWGGPIPERPFMRNAMRDNLSKYRNAMKSSAAPILLGKSTLRQTLSKLGILAQSDIQGEITALTSPANSPVTVERKGSSKPLIDTGEMRASVTWKVDE</sequence>
<gene>
    <name evidence="1" type="ORF">GGR23_000844</name>
</gene>
<dbReference type="RefSeq" id="WP_183364851.1">
    <property type="nucleotide sequence ID" value="NZ_JACIEZ010000001.1"/>
</dbReference>
<dbReference type="Proteomes" id="UP000528286">
    <property type="component" value="Unassembled WGS sequence"/>
</dbReference>
<proteinExistence type="predicted"/>
<evidence type="ECO:0000313" key="2">
    <source>
        <dbReference type="Proteomes" id="UP000528286"/>
    </source>
</evidence>
<protein>
    <submittedName>
        <fullName evidence="1">Uncharacterized protein</fullName>
    </submittedName>
</protein>
<organism evidence="1 2">
    <name type="scientific">Gellertiella hungarica</name>
    <dbReference type="NCBI Taxonomy" id="1572859"/>
    <lineage>
        <taxon>Bacteria</taxon>
        <taxon>Pseudomonadati</taxon>
        <taxon>Pseudomonadota</taxon>
        <taxon>Alphaproteobacteria</taxon>
        <taxon>Hyphomicrobiales</taxon>
        <taxon>Rhizobiaceae</taxon>
        <taxon>Gellertiella</taxon>
    </lineage>
</organism>
<keyword evidence="2" id="KW-1185">Reference proteome</keyword>
<reference evidence="1 2" key="1">
    <citation type="submission" date="2020-08" db="EMBL/GenBank/DDBJ databases">
        <title>Genomic Encyclopedia of Type Strains, Phase IV (KMG-IV): sequencing the most valuable type-strain genomes for metagenomic binning, comparative biology and taxonomic classification.</title>
        <authorList>
            <person name="Goeker M."/>
        </authorList>
    </citation>
    <scope>NUCLEOTIDE SEQUENCE [LARGE SCALE GENOMIC DNA]</scope>
    <source>
        <strain evidence="1 2">DSM 29853</strain>
    </source>
</reference>
<dbReference type="AlphaFoldDB" id="A0A7W6NJF7"/>